<dbReference type="EMBL" id="JAASRO010000001">
    <property type="protein sequence ID" value="NIK60185.1"/>
    <property type="molecule type" value="Genomic_DNA"/>
</dbReference>
<evidence type="ECO:0000256" key="4">
    <source>
        <dbReference type="ARBA" id="ARBA00023163"/>
    </source>
</evidence>
<accession>A0A7X6A3R1</accession>
<sequence length="400" mass="43083">MLEELLREQAPQVLGALVRRYGDFDACEDAVQEALLAAATQWPRDGVPENPRGWLVTVASRRRIEVLRNEAARTRREETVASWSPPEPASAADDSLTLLMLCCYPALTQQSQVALTLRAVGGLTTGEIARAFLVPEATIGQRISRAKAKLQGARFAMPPASELPERLAAVLEVLYLIFNEGYTASSGPSLHRVELSAEAIRLTRLLRAQLPAEGEVAGLLALMLLTDARRPARTTTDGGLVPLPEQDRSLWDAQAIAEGTELIEATLRSAPVGRYQLQAAIAAVHDAAAKAEDTDWREILMLYELLESIAPGPMVTLNRIVAVAMVHGPAAGLALLDEVDPAVQEHHRVAAVRAHLLELSGDEAAARQAYELAARLTQSIPEQRYLLSRAASSGSSAGPS</sequence>
<keyword evidence="4" id="KW-0804">Transcription</keyword>
<dbReference type="Gene3D" id="1.10.10.10">
    <property type="entry name" value="Winged helix-like DNA-binding domain superfamily/Winged helix DNA-binding domain"/>
    <property type="match status" value="1"/>
</dbReference>
<feature type="domain" description="DUF6596" evidence="7">
    <location>
        <begin position="166"/>
        <end position="265"/>
    </location>
</feature>
<organism evidence="8 9">
    <name type="scientific">Kribbella shirazensis</name>
    <dbReference type="NCBI Taxonomy" id="1105143"/>
    <lineage>
        <taxon>Bacteria</taxon>
        <taxon>Bacillati</taxon>
        <taxon>Actinomycetota</taxon>
        <taxon>Actinomycetes</taxon>
        <taxon>Propionibacteriales</taxon>
        <taxon>Kribbellaceae</taxon>
        <taxon>Kribbella</taxon>
    </lineage>
</organism>
<dbReference type="PANTHER" id="PTHR47756">
    <property type="entry name" value="BLL6612 PROTEIN-RELATED"/>
    <property type="match status" value="1"/>
</dbReference>
<evidence type="ECO:0000256" key="3">
    <source>
        <dbReference type="ARBA" id="ARBA00023082"/>
    </source>
</evidence>
<dbReference type="GO" id="GO:0016987">
    <property type="term" value="F:sigma factor activity"/>
    <property type="evidence" value="ECO:0007669"/>
    <property type="project" value="UniProtKB-KW"/>
</dbReference>
<dbReference type="InterPro" id="IPR007627">
    <property type="entry name" value="RNA_pol_sigma70_r2"/>
</dbReference>
<reference evidence="8 9" key="1">
    <citation type="submission" date="2020-03" db="EMBL/GenBank/DDBJ databases">
        <title>Sequencing the genomes of 1000 actinobacteria strains.</title>
        <authorList>
            <person name="Klenk H.-P."/>
        </authorList>
    </citation>
    <scope>NUCLEOTIDE SEQUENCE [LARGE SCALE GENOMIC DNA]</scope>
    <source>
        <strain evidence="8 9">DSM 45490</strain>
    </source>
</reference>
<evidence type="ECO:0000256" key="2">
    <source>
        <dbReference type="ARBA" id="ARBA00023015"/>
    </source>
</evidence>
<evidence type="ECO:0000259" key="7">
    <source>
        <dbReference type="Pfam" id="PF20239"/>
    </source>
</evidence>
<evidence type="ECO:0000259" key="6">
    <source>
        <dbReference type="Pfam" id="PF08281"/>
    </source>
</evidence>
<dbReference type="InterPro" id="IPR014284">
    <property type="entry name" value="RNA_pol_sigma-70_dom"/>
</dbReference>
<keyword evidence="9" id="KW-1185">Reference proteome</keyword>
<dbReference type="AlphaFoldDB" id="A0A7X6A3R1"/>
<dbReference type="Proteomes" id="UP000555407">
    <property type="component" value="Unassembled WGS sequence"/>
</dbReference>
<dbReference type="Gene3D" id="1.10.1740.10">
    <property type="match status" value="1"/>
</dbReference>
<dbReference type="InterPro" id="IPR036388">
    <property type="entry name" value="WH-like_DNA-bd_sf"/>
</dbReference>
<feature type="domain" description="RNA polymerase sigma-70 region 2" evidence="5">
    <location>
        <begin position="7"/>
        <end position="71"/>
    </location>
</feature>
<dbReference type="InterPro" id="IPR013325">
    <property type="entry name" value="RNA_pol_sigma_r2"/>
</dbReference>
<gene>
    <name evidence="8" type="ORF">BJY22_005902</name>
</gene>
<comment type="caution">
    <text evidence="8">The sequence shown here is derived from an EMBL/GenBank/DDBJ whole genome shotgun (WGS) entry which is preliminary data.</text>
</comment>
<evidence type="ECO:0000259" key="5">
    <source>
        <dbReference type="Pfam" id="PF04542"/>
    </source>
</evidence>
<dbReference type="RefSeq" id="WP_167213076.1">
    <property type="nucleotide sequence ID" value="NZ_JAASRO010000001.1"/>
</dbReference>
<keyword evidence="2" id="KW-0805">Transcription regulation</keyword>
<dbReference type="PANTHER" id="PTHR47756:SF2">
    <property type="entry name" value="BLL6612 PROTEIN"/>
    <property type="match status" value="1"/>
</dbReference>
<feature type="domain" description="RNA polymerase sigma factor 70 region 4 type 2" evidence="6">
    <location>
        <begin position="101"/>
        <end position="150"/>
    </location>
</feature>
<evidence type="ECO:0000256" key="1">
    <source>
        <dbReference type="ARBA" id="ARBA00010641"/>
    </source>
</evidence>
<dbReference type="InterPro" id="IPR013249">
    <property type="entry name" value="RNA_pol_sigma70_r4_t2"/>
</dbReference>
<dbReference type="InterPro" id="IPR046531">
    <property type="entry name" value="DUF6596"/>
</dbReference>
<protein>
    <submittedName>
        <fullName evidence="8">RNA polymerase sigma factor (Sigma-70 family)</fullName>
    </submittedName>
</protein>
<dbReference type="Pfam" id="PF20239">
    <property type="entry name" value="DUF6596"/>
    <property type="match status" value="1"/>
</dbReference>
<comment type="similarity">
    <text evidence="1">Belongs to the sigma-70 factor family. ECF subfamily.</text>
</comment>
<dbReference type="Pfam" id="PF04542">
    <property type="entry name" value="Sigma70_r2"/>
    <property type="match status" value="1"/>
</dbReference>
<dbReference type="Pfam" id="PF08281">
    <property type="entry name" value="Sigma70_r4_2"/>
    <property type="match status" value="1"/>
</dbReference>
<evidence type="ECO:0000313" key="8">
    <source>
        <dbReference type="EMBL" id="NIK60185.1"/>
    </source>
</evidence>
<evidence type="ECO:0000313" key="9">
    <source>
        <dbReference type="Proteomes" id="UP000555407"/>
    </source>
</evidence>
<dbReference type="InterPro" id="IPR013324">
    <property type="entry name" value="RNA_pol_sigma_r3/r4-like"/>
</dbReference>
<proteinExistence type="inferred from homology"/>
<dbReference type="NCBIfam" id="TIGR02937">
    <property type="entry name" value="sigma70-ECF"/>
    <property type="match status" value="1"/>
</dbReference>
<keyword evidence="3" id="KW-0731">Sigma factor</keyword>
<dbReference type="GO" id="GO:0006352">
    <property type="term" value="P:DNA-templated transcription initiation"/>
    <property type="evidence" value="ECO:0007669"/>
    <property type="project" value="InterPro"/>
</dbReference>
<name>A0A7X6A3R1_9ACTN</name>
<dbReference type="SUPFAM" id="SSF88659">
    <property type="entry name" value="Sigma3 and sigma4 domains of RNA polymerase sigma factors"/>
    <property type="match status" value="1"/>
</dbReference>
<dbReference type="GO" id="GO:0003677">
    <property type="term" value="F:DNA binding"/>
    <property type="evidence" value="ECO:0007669"/>
    <property type="project" value="InterPro"/>
</dbReference>
<dbReference type="SUPFAM" id="SSF88946">
    <property type="entry name" value="Sigma2 domain of RNA polymerase sigma factors"/>
    <property type="match status" value="1"/>
</dbReference>